<sequence>MSVADDVGFVPVRNDIDCAGDRNDRLIAVGQAFGESDRCLERLLGHGIADVCIDAFRRAAAGMDRFHFRNVPFDHGEGNVFQQVECRFSPERGCSRTDRIQNNGMGERIGLAPCQQHRLHGSAVQGADIQIQGGADACDVRDFLGGIRHDRRPTGSQQDIGDIIDGDVIGDAVDQRRLLLDIFE</sequence>
<protein>
    <submittedName>
        <fullName evidence="1">Uncharacterized protein</fullName>
    </submittedName>
</protein>
<proteinExistence type="predicted"/>
<evidence type="ECO:0000313" key="1">
    <source>
        <dbReference type="EMBL" id="MPM58469.1"/>
    </source>
</evidence>
<organism evidence="1">
    <name type="scientific">bioreactor metagenome</name>
    <dbReference type="NCBI Taxonomy" id="1076179"/>
    <lineage>
        <taxon>unclassified sequences</taxon>
        <taxon>metagenomes</taxon>
        <taxon>ecological metagenomes</taxon>
    </lineage>
</organism>
<dbReference type="EMBL" id="VSSQ01016779">
    <property type="protein sequence ID" value="MPM58469.1"/>
    <property type="molecule type" value="Genomic_DNA"/>
</dbReference>
<gene>
    <name evidence="1" type="ORF">SDC9_105300</name>
</gene>
<reference evidence="1" key="1">
    <citation type="submission" date="2019-08" db="EMBL/GenBank/DDBJ databases">
        <authorList>
            <person name="Kucharzyk K."/>
            <person name="Murdoch R.W."/>
            <person name="Higgins S."/>
            <person name="Loffler F."/>
        </authorList>
    </citation>
    <scope>NUCLEOTIDE SEQUENCE</scope>
</reference>
<dbReference type="AlphaFoldDB" id="A0A645AZ91"/>
<accession>A0A645AZ91</accession>
<comment type="caution">
    <text evidence="1">The sequence shown here is derived from an EMBL/GenBank/DDBJ whole genome shotgun (WGS) entry which is preliminary data.</text>
</comment>
<name>A0A645AZ91_9ZZZZ</name>